<dbReference type="Gene3D" id="3.40.1190.20">
    <property type="match status" value="1"/>
</dbReference>
<dbReference type="SUPFAM" id="SSF53613">
    <property type="entry name" value="Ribokinase-like"/>
    <property type="match status" value="1"/>
</dbReference>
<accession>D9QT38</accession>
<reference evidence="17 18" key="1">
    <citation type="journal article" date="2010" name="Stand. Genomic Sci.">
        <title>Complete genome sequence of Acetohalobium arabaticum type strain (Z-7288).</title>
        <authorList>
            <person name="Sikorski J."/>
            <person name="Lapidus A."/>
            <person name="Chertkov O."/>
            <person name="Lucas S."/>
            <person name="Copeland A."/>
            <person name="Glavina Del Rio T."/>
            <person name="Nolan M."/>
            <person name="Tice H."/>
            <person name="Cheng J.F."/>
            <person name="Han C."/>
            <person name="Brambilla E."/>
            <person name="Pitluck S."/>
            <person name="Liolios K."/>
            <person name="Ivanova N."/>
            <person name="Mavromatis K."/>
            <person name="Mikhailova N."/>
            <person name="Pati A."/>
            <person name="Bruce D."/>
            <person name="Detter C."/>
            <person name="Tapia R."/>
            <person name="Goodwin L."/>
            <person name="Chen A."/>
            <person name="Palaniappan K."/>
            <person name="Land M."/>
            <person name="Hauser L."/>
            <person name="Chang Y.J."/>
            <person name="Jeffries C.D."/>
            <person name="Rohde M."/>
            <person name="Goker M."/>
            <person name="Spring S."/>
            <person name="Woyke T."/>
            <person name="Bristow J."/>
            <person name="Eisen J.A."/>
            <person name="Markowitz V."/>
            <person name="Hugenholtz P."/>
            <person name="Kyrpides N.C."/>
            <person name="Klenk H.P."/>
        </authorList>
    </citation>
    <scope>NUCLEOTIDE SEQUENCE [LARGE SCALE GENOMIC DNA]</scope>
    <source>
        <strain evidence="18">ATCC 49924 / DSM 5501 / Z-7288</strain>
    </source>
</reference>
<comment type="similarity">
    <text evidence="4">Belongs to the ThiD family.</text>
</comment>
<feature type="domain" description="Pyridoxamine kinase/Phosphomethylpyrimidine kinase" evidence="16">
    <location>
        <begin position="11"/>
        <end position="255"/>
    </location>
</feature>
<evidence type="ECO:0000259" key="16">
    <source>
        <dbReference type="Pfam" id="PF08543"/>
    </source>
</evidence>
<evidence type="ECO:0000256" key="2">
    <source>
        <dbReference type="ARBA" id="ARBA00000565"/>
    </source>
</evidence>
<name>D9QT38_ACEAZ</name>
<evidence type="ECO:0000256" key="3">
    <source>
        <dbReference type="ARBA" id="ARBA00004769"/>
    </source>
</evidence>
<keyword evidence="18" id="KW-1185">Reference proteome</keyword>
<dbReference type="InterPro" id="IPR013749">
    <property type="entry name" value="PM/HMP-P_kinase-1"/>
</dbReference>
<evidence type="ECO:0000256" key="6">
    <source>
        <dbReference type="ARBA" id="ARBA00012963"/>
    </source>
</evidence>
<dbReference type="GO" id="GO:0005524">
    <property type="term" value="F:ATP binding"/>
    <property type="evidence" value="ECO:0007669"/>
    <property type="project" value="UniProtKB-KW"/>
</dbReference>
<organism evidence="17 18">
    <name type="scientific">Acetohalobium arabaticum (strain ATCC 49924 / DSM 5501 / Z-7288)</name>
    <dbReference type="NCBI Taxonomy" id="574087"/>
    <lineage>
        <taxon>Bacteria</taxon>
        <taxon>Bacillati</taxon>
        <taxon>Bacillota</taxon>
        <taxon>Clostridia</taxon>
        <taxon>Halanaerobiales</taxon>
        <taxon>Halobacteroidaceae</taxon>
        <taxon>Acetohalobium</taxon>
    </lineage>
</organism>
<evidence type="ECO:0000256" key="15">
    <source>
        <dbReference type="ARBA" id="ARBA00043176"/>
    </source>
</evidence>
<keyword evidence="12" id="KW-0784">Thiamine biosynthesis</keyword>
<evidence type="ECO:0000256" key="9">
    <source>
        <dbReference type="ARBA" id="ARBA00022741"/>
    </source>
</evidence>
<dbReference type="AlphaFoldDB" id="D9QT38"/>
<comment type="pathway">
    <text evidence="3">Cofactor biosynthesis; thiamine diphosphate biosynthesis; 4-amino-2-methyl-5-diphosphomethylpyrimidine from 5-amino-1-(5-phospho-D-ribosyl)imidazole: step 3/3.</text>
</comment>
<dbReference type="HOGENOM" id="CLU_020520_0_1_9"/>
<dbReference type="EC" id="2.7.1.49" evidence="5"/>
<dbReference type="Proteomes" id="UP000001661">
    <property type="component" value="Chromosome"/>
</dbReference>
<dbReference type="GO" id="GO:0008972">
    <property type="term" value="F:phosphomethylpyrimidine kinase activity"/>
    <property type="evidence" value="ECO:0007669"/>
    <property type="project" value="UniProtKB-EC"/>
</dbReference>
<dbReference type="GO" id="GO:0005829">
    <property type="term" value="C:cytosol"/>
    <property type="evidence" value="ECO:0007669"/>
    <property type="project" value="TreeGrafter"/>
</dbReference>
<evidence type="ECO:0000313" key="18">
    <source>
        <dbReference type="Proteomes" id="UP000001661"/>
    </source>
</evidence>
<dbReference type="Pfam" id="PF08543">
    <property type="entry name" value="Phos_pyr_kin"/>
    <property type="match status" value="1"/>
</dbReference>
<evidence type="ECO:0000256" key="8">
    <source>
        <dbReference type="ARBA" id="ARBA00022679"/>
    </source>
</evidence>
<evidence type="ECO:0000256" key="4">
    <source>
        <dbReference type="ARBA" id="ARBA00009879"/>
    </source>
</evidence>
<dbReference type="InterPro" id="IPR004399">
    <property type="entry name" value="HMP/HMP-P_kinase_dom"/>
</dbReference>
<dbReference type="RefSeq" id="WP_013278981.1">
    <property type="nucleotide sequence ID" value="NC_014378.1"/>
</dbReference>
<dbReference type="EMBL" id="CP002105">
    <property type="protein sequence ID" value="ADL13538.1"/>
    <property type="molecule type" value="Genomic_DNA"/>
</dbReference>
<keyword evidence="11" id="KW-0067">ATP-binding</keyword>
<dbReference type="EC" id="2.7.4.7" evidence="6"/>
<dbReference type="FunFam" id="3.40.1190.20:FF:000003">
    <property type="entry name" value="Phosphomethylpyrimidine kinase ThiD"/>
    <property type="match status" value="1"/>
</dbReference>
<dbReference type="GO" id="GO:0009228">
    <property type="term" value="P:thiamine biosynthetic process"/>
    <property type="evidence" value="ECO:0007669"/>
    <property type="project" value="UniProtKB-KW"/>
</dbReference>
<comment type="catalytic activity">
    <reaction evidence="1">
        <text>4-amino-5-hydroxymethyl-2-methylpyrimidine + ATP = 4-amino-2-methyl-5-(phosphooxymethyl)pyrimidine + ADP + H(+)</text>
        <dbReference type="Rhea" id="RHEA:23096"/>
        <dbReference type="ChEBI" id="CHEBI:15378"/>
        <dbReference type="ChEBI" id="CHEBI:16892"/>
        <dbReference type="ChEBI" id="CHEBI:30616"/>
        <dbReference type="ChEBI" id="CHEBI:58354"/>
        <dbReference type="ChEBI" id="CHEBI:456216"/>
        <dbReference type="EC" id="2.7.1.49"/>
    </reaction>
</comment>
<evidence type="ECO:0000256" key="12">
    <source>
        <dbReference type="ARBA" id="ARBA00022977"/>
    </source>
</evidence>
<dbReference type="GO" id="GO:0008902">
    <property type="term" value="F:hydroxymethylpyrimidine kinase activity"/>
    <property type="evidence" value="ECO:0007669"/>
    <property type="project" value="UniProtKB-EC"/>
</dbReference>
<proteinExistence type="inferred from homology"/>
<dbReference type="PANTHER" id="PTHR20858:SF17">
    <property type="entry name" value="HYDROXYMETHYLPYRIMIDINE_PHOSPHOMETHYLPYRIMIDINE KINASE THI20-RELATED"/>
    <property type="match status" value="1"/>
</dbReference>
<sequence length="263" mass="27887">MKQVLTIAGSDSGGGAGIQADLKTMTRFKVYGASVITAVTAQNTLGVQGVKALNGSFVAQQLDSVVEDIDFAAVKTGMLANGEIINAVADKIEEYHLSNLVVDPVLVATSGDLLLAQEAISTLKEQLIPRAKVITPNLDEAKVLTGRKKTEQVSLKQLVKELHQFGADYVLVKGGHSRDELARDLLYDGNDVIEFTAERIDTDDTHGTGCTLSAAIASNLALGYGLAEAVKRSKDFITEAIRSGCQIGSGSNPVNHLIDYGEE</sequence>
<evidence type="ECO:0000256" key="13">
    <source>
        <dbReference type="ARBA" id="ARBA00037917"/>
    </source>
</evidence>
<protein>
    <recommendedName>
        <fullName evidence="7">Hydroxymethylpyrimidine/phosphomethylpyrimidine kinase</fullName>
        <ecNumber evidence="5">2.7.1.49</ecNumber>
        <ecNumber evidence="6">2.7.4.7</ecNumber>
    </recommendedName>
    <alternativeName>
        <fullName evidence="14">Hydroxymethylpyrimidine kinase</fullName>
    </alternativeName>
    <alternativeName>
        <fullName evidence="15">Hydroxymethylpyrimidine phosphate kinase</fullName>
    </alternativeName>
</protein>
<evidence type="ECO:0000256" key="10">
    <source>
        <dbReference type="ARBA" id="ARBA00022777"/>
    </source>
</evidence>
<evidence type="ECO:0000256" key="5">
    <source>
        <dbReference type="ARBA" id="ARBA00012135"/>
    </source>
</evidence>
<keyword evidence="9" id="KW-0547">Nucleotide-binding</keyword>
<evidence type="ECO:0000256" key="14">
    <source>
        <dbReference type="ARBA" id="ARBA00042102"/>
    </source>
</evidence>
<dbReference type="STRING" id="574087.Acear_2048"/>
<dbReference type="OrthoDB" id="9810880at2"/>
<comment type="pathway">
    <text evidence="13">Cofactor biosynthesis; thiamine diphosphate biosynthesis; 4-amino-2-methyl-5-diphosphomethylpyrimidine from 5-amino-1-(5-phospho-D-ribosyl)imidazole: step 2/3.</text>
</comment>
<keyword evidence="10 17" id="KW-0418">Kinase</keyword>
<dbReference type="CDD" id="cd01169">
    <property type="entry name" value="HMPP_kinase"/>
    <property type="match status" value="1"/>
</dbReference>
<dbReference type="InterPro" id="IPR029056">
    <property type="entry name" value="Ribokinase-like"/>
</dbReference>
<evidence type="ECO:0000256" key="1">
    <source>
        <dbReference type="ARBA" id="ARBA00000151"/>
    </source>
</evidence>
<evidence type="ECO:0000256" key="7">
    <source>
        <dbReference type="ARBA" id="ARBA00019161"/>
    </source>
</evidence>
<dbReference type="PANTHER" id="PTHR20858">
    <property type="entry name" value="PHOSPHOMETHYLPYRIMIDINE KINASE"/>
    <property type="match status" value="1"/>
</dbReference>
<evidence type="ECO:0000256" key="11">
    <source>
        <dbReference type="ARBA" id="ARBA00022840"/>
    </source>
</evidence>
<evidence type="ECO:0000313" key="17">
    <source>
        <dbReference type="EMBL" id="ADL13538.1"/>
    </source>
</evidence>
<dbReference type="NCBIfam" id="TIGR00097">
    <property type="entry name" value="HMP-P_kinase"/>
    <property type="match status" value="1"/>
</dbReference>
<keyword evidence="8 17" id="KW-0808">Transferase</keyword>
<dbReference type="KEGG" id="aar:Acear_2048"/>
<dbReference type="eggNOG" id="COG0351">
    <property type="taxonomic scope" value="Bacteria"/>
</dbReference>
<gene>
    <name evidence="17" type="ordered locus">Acear_2048</name>
</gene>
<comment type="catalytic activity">
    <reaction evidence="2">
        <text>4-amino-2-methyl-5-(phosphooxymethyl)pyrimidine + ATP = 4-amino-2-methyl-5-(diphosphooxymethyl)pyrimidine + ADP</text>
        <dbReference type="Rhea" id="RHEA:19893"/>
        <dbReference type="ChEBI" id="CHEBI:30616"/>
        <dbReference type="ChEBI" id="CHEBI:57841"/>
        <dbReference type="ChEBI" id="CHEBI:58354"/>
        <dbReference type="ChEBI" id="CHEBI:456216"/>
        <dbReference type="EC" id="2.7.4.7"/>
    </reaction>
</comment>